<dbReference type="GO" id="GO:0005085">
    <property type="term" value="F:guanyl-nucleotide exchange factor activity"/>
    <property type="evidence" value="ECO:0007669"/>
    <property type="project" value="UniProtKB-KW"/>
</dbReference>
<dbReference type="GeneID" id="129345763"/>
<evidence type="ECO:0000256" key="4">
    <source>
        <dbReference type="ARBA" id="ARBA00006451"/>
    </source>
</evidence>
<gene>
    <name evidence="16" type="primary">GDPGP1</name>
</gene>
<keyword evidence="7" id="KW-0963">Cytoplasm</keyword>
<evidence type="ECO:0000256" key="3">
    <source>
        <dbReference type="ARBA" id="ARBA00004496"/>
    </source>
</evidence>
<keyword evidence="15" id="KW-1185">Reference proteome</keyword>
<accession>A0AA97KKU2</accession>
<evidence type="ECO:0000256" key="7">
    <source>
        <dbReference type="ARBA" id="ARBA00022490"/>
    </source>
</evidence>
<evidence type="ECO:0000259" key="14">
    <source>
        <dbReference type="Pfam" id="PF26217"/>
    </source>
</evidence>
<comment type="function">
    <text evidence="2">Specific and highly efficient GDP-D-glucose phosphorylase regulating the levels of GDP-D-glucose in cells.</text>
</comment>
<evidence type="ECO:0000256" key="5">
    <source>
        <dbReference type="ARBA" id="ARBA00012507"/>
    </source>
</evidence>
<evidence type="ECO:0000256" key="8">
    <source>
        <dbReference type="ARBA" id="ARBA00022658"/>
    </source>
</evidence>
<evidence type="ECO:0000313" key="16">
    <source>
        <dbReference type="RefSeq" id="XP_054858968.1"/>
    </source>
</evidence>
<protein>
    <recommendedName>
        <fullName evidence="6">GDP-D-glucose phosphorylase 1</fullName>
        <ecNumber evidence="5">2.7.7.78</ecNumber>
    </recommendedName>
</protein>
<keyword evidence="11" id="KW-0547">Nucleotide-binding</keyword>
<sequence>MAAAAQAALHPPLQDGPCLQAGSCTEVFAYTIEDFVQHGVEWKGSSPRGQSSNSPSPFDRILQQGWKDRQEQGLFRYHLGDLQTRILPGKAGFVAQLNIRRGSDRRPPQEIQSVQQRFDRQQFNFTQIRPAEILFALARCCPAPGSHPASVLVVINVSPLEFGHVLLLPEPALCLPQVLTPEVLHFGLDAVLLSAHPGFRIGFNSLGAFASVNHLHLHGFYLNWELLVESAPCKPLLPEASLYLLQGVPAPGFMFYSEGQQLEELAHKICRLTSYLVQEEIAHNLFATRGAAPEGPVGSGARPGLRVILWPRRPCFGAKEQSAFNVALCELAGHLPVKTAQDFKGLTETAAIRIIEKHLLPEPQFTQLQCELVALLKE</sequence>
<dbReference type="GO" id="GO:0005737">
    <property type="term" value="C:cytoplasm"/>
    <property type="evidence" value="ECO:0007669"/>
    <property type="project" value="UniProtKB-SubCell"/>
</dbReference>
<dbReference type="InterPro" id="IPR058866">
    <property type="entry name" value="GDPGP1_N"/>
</dbReference>
<comment type="subcellular location">
    <subcellularLocation>
        <location evidence="3">Cytoplasm</location>
    </subcellularLocation>
</comment>
<evidence type="ECO:0000256" key="1">
    <source>
        <dbReference type="ARBA" id="ARBA00000063"/>
    </source>
</evidence>
<dbReference type="EC" id="2.7.7.78" evidence="5"/>
<feature type="domain" description="GDPGP1-like C-terminal" evidence="13">
    <location>
        <begin position="241"/>
        <end position="376"/>
    </location>
</feature>
<evidence type="ECO:0000256" key="9">
    <source>
        <dbReference type="ARBA" id="ARBA00022679"/>
    </source>
</evidence>
<dbReference type="GO" id="GO:0016787">
    <property type="term" value="F:hydrolase activity"/>
    <property type="evidence" value="ECO:0007669"/>
    <property type="project" value="UniProtKB-KW"/>
</dbReference>
<keyword evidence="12" id="KW-0378">Hydrolase</keyword>
<dbReference type="PANTHER" id="PTHR20884:SF8">
    <property type="entry name" value="GDP-D-GLUCOSE PHOSPHORYLASE 1"/>
    <property type="match status" value="1"/>
</dbReference>
<evidence type="ECO:0000256" key="6">
    <source>
        <dbReference type="ARBA" id="ARBA00018857"/>
    </source>
</evidence>
<evidence type="ECO:0000259" key="13">
    <source>
        <dbReference type="Pfam" id="PF26216"/>
    </source>
</evidence>
<keyword evidence="8" id="KW-0344">Guanine-nucleotide releasing factor</keyword>
<dbReference type="GO" id="GO:0000166">
    <property type="term" value="F:nucleotide binding"/>
    <property type="evidence" value="ECO:0007669"/>
    <property type="project" value="UniProtKB-KW"/>
</dbReference>
<keyword evidence="10" id="KW-0548">Nucleotidyltransferase</keyword>
<name>A0AA97KKU2_EUBMA</name>
<dbReference type="InterPro" id="IPR026506">
    <property type="entry name" value="GDPGP"/>
</dbReference>
<dbReference type="AlphaFoldDB" id="A0AA97KKU2"/>
<dbReference type="Pfam" id="PF26216">
    <property type="entry name" value="GDPGP1_C"/>
    <property type="match status" value="1"/>
</dbReference>
<proteinExistence type="inferred from homology"/>
<dbReference type="GO" id="GO:0006006">
    <property type="term" value="P:glucose metabolic process"/>
    <property type="evidence" value="ECO:0007669"/>
    <property type="project" value="TreeGrafter"/>
</dbReference>
<dbReference type="KEGG" id="emc:129345763"/>
<dbReference type="InterPro" id="IPR058865">
    <property type="entry name" value="GDPGP1_C"/>
</dbReference>
<dbReference type="PANTHER" id="PTHR20884">
    <property type="entry name" value="GDP-D-GLUCOSE PHOSPHORYLASE 1"/>
    <property type="match status" value="1"/>
</dbReference>
<reference evidence="16" key="1">
    <citation type="submission" date="2025-08" db="UniProtKB">
        <authorList>
            <consortium name="RefSeq"/>
        </authorList>
    </citation>
    <scope>IDENTIFICATION</scope>
    <source>
        <tissue evidence="16">Blood</tissue>
    </source>
</reference>
<evidence type="ECO:0000256" key="12">
    <source>
        <dbReference type="ARBA" id="ARBA00022801"/>
    </source>
</evidence>
<dbReference type="GO" id="GO:0080048">
    <property type="term" value="F:GDP-D-glucose phosphorylase activity"/>
    <property type="evidence" value="ECO:0007669"/>
    <property type="project" value="UniProtKB-EC"/>
</dbReference>
<comment type="similarity">
    <text evidence="4">Belongs to the GDPGP1 family.</text>
</comment>
<evidence type="ECO:0000256" key="2">
    <source>
        <dbReference type="ARBA" id="ARBA00003049"/>
    </source>
</evidence>
<evidence type="ECO:0000313" key="15">
    <source>
        <dbReference type="Proteomes" id="UP001190640"/>
    </source>
</evidence>
<dbReference type="Proteomes" id="UP001190640">
    <property type="component" value="Chromosome 18"/>
</dbReference>
<keyword evidence="9" id="KW-0808">Transferase</keyword>
<dbReference type="Pfam" id="PF26217">
    <property type="entry name" value="GDPGP1_N"/>
    <property type="match status" value="1"/>
</dbReference>
<feature type="domain" description="GDPGP1-like N-terminal" evidence="14">
    <location>
        <begin position="58"/>
        <end position="219"/>
    </location>
</feature>
<organism evidence="15 16">
    <name type="scientific">Eublepharis macularius</name>
    <name type="common">Leopard gecko</name>
    <name type="synonym">Cyrtodactylus macularius</name>
    <dbReference type="NCBI Taxonomy" id="481883"/>
    <lineage>
        <taxon>Eukaryota</taxon>
        <taxon>Metazoa</taxon>
        <taxon>Chordata</taxon>
        <taxon>Craniata</taxon>
        <taxon>Vertebrata</taxon>
        <taxon>Euteleostomi</taxon>
        <taxon>Lepidosauria</taxon>
        <taxon>Squamata</taxon>
        <taxon>Bifurcata</taxon>
        <taxon>Gekkota</taxon>
        <taxon>Eublepharidae</taxon>
        <taxon>Eublepharinae</taxon>
        <taxon>Eublepharis</taxon>
    </lineage>
</organism>
<evidence type="ECO:0000256" key="11">
    <source>
        <dbReference type="ARBA" id="ARBA00022741"/>
    </source>
</evidence>
<comment type="catalytic activity">
    <reaction evidence="1">
        <text>GDP-alpha-D-glucose + phosphate = alpha-D-glucose 1-phosphate + GDP + H(+)</text>
        <dbReference type="Rhea" id="RHEA:30387"/>
        <dbReference type="ChEBI" id="CHEBI:15378"/>
        <dbReference type="ChEBI" id="CHEBI:43474"/>
        <dbReference type="ChEBI" id="CHEBI:58189"/>
        <dbReference type="ChEBI" id="CHEBI:58601"/>
        <dbReference type="ChEBI" id="CHEBI:62230"/>
        <dbReference type="EC" id="2.7.7.78"/>
    </reaction>
</comment>
<dbReference type="CTD" id="390637"/>
<evidence type="ECO:0000256" key="10">
    <source>
        <dbReference type="ARBA" id="ARBA00022695"/>
    </source>
</evidence>
<dbReference type="RefSeq" id="XP_054858968.1">
    <property type="nucleotide sequence ID" value="XM_055002993.1"/>
</dbReference>